<feature type="non-terminal residue" evidence="4">
    <location>
        <position position="1"/>
    </location>
</feature>
<dbReference type="EMBL" id="SDAM02000120">
    <property type="protein sequence ID" value="KAH6828898.1"/>
    <property type="molecule type" value="Genomic_DNA"/>
</dbReference>
<dbReference type="Gene3D" id="3.30.559.10">
    <property type="entry name" value="Chloramphenicol acetyltransferase-like domain"/>
    <property type="match status" value="2"/>
</dbReference>
<evidence type="ECO:0000256" key="2">
    <source>
        <dbReference type="ARBA" id="ARBA00022679"/>
    </source>
</evidence>
<keyword evidence="5" id="KW-1185">Reference proteome</keyword>
<evidence type="ECO:0000256" key="3">
    <source>
        <dbReference type="ARBA" id="ARBA00023315"/>
    </source>
</evidence>
<evidence type="ECO:0000313" key="4">
    <source>
        <dbReference type="EMBL" id="KAH6828898.1"/>
    </source>
</evidence>
<dbReference type="InterPro" id="IPR023213">
    <property type="entry name" value="CAT-like_dom_sf"/>
</dbReference>
<protein>
    <submittedName>
        <fullName evidence="4">Uncharacterized protein</fullName>
    </submittedName>
</protein>
<dbReference type="Pfam" id="PF02458">
    <property type="entry name" value="Transferase"/>
    <property type="match status" value="1"/>
</dbReference>
<organism evidence="4 5">
    <name type="scientific">Perilla frutescens var. hirtella</name>
    <name type="common">Perilla citriodora</name>
    <name type="synonym">Perilla setoyensis</name>
    <dbReference type="NCBI Taxonomy" id="608512"/>
    <lineage>
        <taxon>Eukaryota</taxon>
        <taxon>Viridiplantae</taxon>
        <taxon>Streptophyta</taxon>
        <taxon>Embryophyta</taxon>
        <taxon>Tracheophyta</taxon>
        <taxon>Spermatophyta</taxon>
        <taxon>Magnoliopsida</taxon>
        <taxon>eudicotyledons</taxon>
        <taxon>Gunneridae</taxon>
        <taxon>Pentapetalae</taxon>
        <taxon>asterids</taxon>
        <taxon>lamiids</taxon>
        <taxon>Lamiales</taxon>
        <taxon>Lamiaceae</taxon>
        <taxon>Nepetoideae</taxon>
        <taxon>Elsholtzieae</taxon>
        <taxon>Perilla</taxon>
    </lineage>
</organism>
<accession>A0AAD4J804</accession>
<name>A0AAD4J804_PERFH</name>
<comment type="similarity">
    <text evidence="1">Belongs to the plant acyltransferase family.</text>
</comment>
<keyword evidence="3" id="KW-0012">Acyltransferase</keyword>
<dbReference type="PANTHER" id="PTHR31623">
    <property type="entry name" value="F21J9.9"/>
    <property type="match status" value="1"/>
</dbReference>
<dbReference type="GO" id="GO:0016746">
    <property type="term" value="F:acyltransferase activity"/>
    <property type="evidence" value="ECO:0007669"/>
    <property type="project" value="UniProtKB-KW"/>
</dbReference>
<evidence type="ECO:0000256" key="1">
    <source>
        <dbReference type="ARBA" id="ARBA00009861"/>
    </source>
</evidence>
<keyword evidence="2" id="KW-0808">Transferase</keyword>
<dbReference type="Proteomes" id="UP001190926">
    <property type="component" value="Unassembled WGS sequence"/>
</dbReference>
<sequence length="442" mass="49161">INVVSTKLVKPRIPTPQNLKNYDISFTDEFIPPINVRILLFFYQSQSQSQSKRISNLEDSLAQILSRFYPLAGRYIKTDHLIDCSDQGAEFIEAEAVDIESIALVDKMEPNQLNHLLSRHFYQIHEAATCPLLSIQATHFKCGGLSIGVSVSHRIFDASSLGTFVWAWSECNAGGRTAIIPSFDSPSLFPRRNLDFTQFVDNSGALNNQDNCVKRFLFTNEAINNLRYKLRQDESEGMPMVMMSRVRVVCAVVAKALIGVDRARHGRSRPCIVAQAVNMRERTVPPLPKHCCGNLAVHSVTRSMSHEKVTSASVGELVRVLDEAIGATTSECSRILSVGEDGLNQIIVNPVANAFAKWSSGEANVLWFTDWSKFGFCKADFGWGKPVRASIGPVAGENTTVLTEKREGDGIEAWVHLSSTHNMAIFQQDEEIRLFTICHNIT</sequence>
<comment type="caution">
    <text evidence="4">The sequence shown here is derived from an EMBL/GenBank/DDBJ whole genome shotgun (WGS) entry which is preliminary data.</text>
</comment>
<dbReference type="PANTHER" id="PTHR31623:SF70">
    <property type="entry name" value="TRANSFERASE, CHLORAMPHENICOL ACETYLTRANSFERASE-LIKE DOMAIN PROTEIN"/>
    <property type="match status" value="1"/>
</dbReference>
<proteinExistence type="inferred from homology"/>
<dbReference type="AlphaFoldDB" id="A0AAD4J804"/>
<gene>
    <name evidence="4" type="ORF">C2S53_016421</name>
</gene>
<evidence type="ECO:0000313" key="5">
    <source>
        <dbReference type="Proteomes" id="UP001190926"/>
    </source>
</evidence>
<reference evidence="4 5" key="1">
    <citation type="journal article" date="2021" name="Nat. Commun.">
        <title>Incipient diploidization of the medicinal plant Perilla within 10,000 years.</title>
        <authorList>
            <person name="Zhang Y."/>
            <person name="Shen Q."/>
            <person name="Leng L."/>
            <person name="Zhang D."/>
            <person name="Chen S."/>
            <person name="Shi Y."/>
            <person name="Ning Z."/>
            <person name="Chen S."/>
        </authorList>
    </citation>
    <scope>NUCLEOTIDE SEQUENCE [LARGE SCALE GENOMIC DNA]</scope>
    <source>
        <strain evidence="5">cv. PC099</strain>
    </source>
</reference>